<dbReference type="GO" id="GO:0016787">
    <property type="term" value="F:hydrolase activity"/>
    <property type="evidence" value="ECO:0007669"/>
    <property type="project" value="UniProtKB-KW"/>
</dbReference>
<sequence>MPVLTPETRRFTSPEGEINALVWPKPGATRIVFLHGNGFNARSGMKLLERLADRYEIIAPDLRGHGSTTLPADPAGHRDWHVYARDVETLLGQLDPRAFVLAGHSMGGVTALLACERLDPKPLGLAVIDPVVLPRSFYAINHTPFWHLMWRRFPLVQGALRRGNFWPDADAVKARYADRPPFIHWADGVLDDYLAGGLKTVDGGVALACDPAWEAANYASHRHDPVGAARRAGVPIAVLKAGKASTVRDIAGLERAGAVITPLPGHSHLAPMENPAACAEWIVRQVEGF</sequence>
<dbReference type="EMBL" id="BMFS01000005">
    <property type="protein sequence ID" value="GGG99668.1"/>
    <property type="molecule type" value="Genomic_DNA"/>
</dbReference>
<comment type="caution">
    <text evidence="2">The sequence shown here is derived from an EMBL/GenBank/DDBJ whole genome shotgun (WGS) entry which is preliminary data.</text>
</comment>
<evidence type="ECO:0000259" key="1">
    <source>
        <dbReference type="Pfam" id="PF12697"/>
    </source>
</evidence>
<accession>A0ABQ1XPQ2</accession>
<dbReference type="InterPro" id="IPR050228">
    <property type="entry name" value="Carboxylesterase_BioH"/>
</dbReference>
<keyword evidence="3" id="KW-1185">Reference proteome</keyword>
<dbReference type="SUPFAM" id="SSF53474">
    <property type="entry name" value="alpha/beta-Hydrolases"/>
    <property type="match status" value="1"/>
</dbReference>
<evidence type="ECO:0000313" key="2">
    <source>
        <dbReference type="EMBL" id="GGG99668.1"/>
    </source>
</evidence>
<feature type="domain" description="AB hydrolase-1" evidence="1">
    <location>
        <begin position="31"/>
        <end position="280"/>
    </location>
</feature>
<keyword evidence="2" id="KW-0378">Hydrolase</keyword>
<organism evidence="2 3">
    <name type="scientific">Glycocaulis albus</name>
    <dbReference type="NCBI Taxonomy" id="1382801"/>
    <lineage>
        <taxon>Bacteria</taxon>
        <taxon>Pseudomonadati</taxon>
        <taxon>Pseudomonadota</taxon>
        <taxon>Alphaproteobacteria</taxon>
        <taxon>Maricaulales</taxon>
        <taxon>Maricaulaceae</taxon>
        <taxon>Glycocaulis</taxon>
    </lineage>
</organism>
<dbReference type="Proteomes" id="UP000648722">
    <property type="component" value="Unassembled WGS sequence"/>
</dbReference>
<gene>
    <name evidence="2" type="ORF">GCM10007420_14410</name>
</gene>
<reference evidence="3" key="1">
    <citation type="journal article" date="2019" name="Int. J. Syst. Evol. Microbiol.">
        <title>The Global Catalogue of Microorganisms (GCM) 10K type strain sequencing project: providing services to taxonomists for standard genome sequencing and annotation.</title>
        <authorList>
            <consortium name="The Broad Institute Genomics Platform"/>
            <consortium name="The Broad Institute Genome Sequencing Center for Infectious Disease"/>
            <person name="Wu L."/>
            <person name="Ma J."/>
        </authorList>
    </citation>
    <scope>NUCLEOTIDE SEQUENCE [LARGE SCALE GENOMIC DNA]</scope>
    <source>
        <strain evidence="3">CGMCC 1.12766</strain>
    </source>
</reference>
<name>A0ABQ1XPQ2_9PROT</name>
<dbReference type="RefSeq" id="WP_188451896.1">
    <property type="nucleotide sequence ID" value="NZ_BMFS01000005.1"/>
</dbReference>
<proteinExistence type="predicted"/>
<dbReference type="InterPro" id="IPR000073">
    <property type="entry name" value="AB_hydrolase_1"/>
</dbReference>
<dbReference type="PRINTS" id="PR00111">
    <property type="entry name" value="ABHYDROLASE"/>
</dbReference>
<dbReference type="PANTHER" id="PTHR43194">
    <property type="entry name" value="HYDROLASE ALPHA/BETA FOLD FAMILY"/>
    <property type="match status" value="1"/>
</dbReference>
<dbReference type="InterPro" id="IPR029058">
    <property type="entry name" value="AB_hydrolase_fold"/>
</dbReference>
<dbReference type="Pfam" id="PF12697">
    <property type="entry name" value="Abhydrolase_6"/>
    <property type="match status" value="1"/>
</dbReference>
<dbReference type="Gene3D" id="3.40.50.1820">
    <property type="entry name" value="alpha/beta hydrolase"/>
    <property type="match status" value="1"/>
</dbReference>
<dbReference type="PANTHER" id="PTHR43194:SF2">
    <property type="entry name" value="PEROXISOMAL MEMBRANE PROTEIN LPX1"/>
    <property type="match status" value="1"/>
</dbReference>
<protein>
    <submittedName>
        <fullName evidence="2">Alpha/beta hydrolase</fullName>
    </submittedName>
</protein>
<evidence type="ECO:0000313" key="3">
    <source>
        <dbReference type="Proteomes" id="UP000648722"/>
    </source>
</evidence>